<evidence type="ECO:0000313" key="2">
    <source>
        <dbReference type="Proteomes" id="UP000261540"/>
    </source>
</evidence>
<dbReference type="InterPro" id="IPR039499">
    <property type="entry name" value="LURA1/LRA25"/>
</dbReference>
<dbReference type="PANTHER" id="PTHR33767">
    <property type="entry name" value="LEUCINE RICH ADAPTOR PROTEIN 1-LIKE"/>
    <property type="match status" value="1"/>
</dbReference>
<dbReference type="Proteomes" id="UP000261540">
    <property type="component" value="Unplaced"/>
</dbReference>
<name>A0A3B3R7X6_9TELE</name>
<keyword evidence="2" id="KW-1185">Reference proteome</keyword>
<accession>A0A3B3R7X6</accession>
<proteinExistence type="predicted"/>
<dbReference type="OrthoDB" id="6508726at2759"/>
<reference evidence="1" key="1">
    <citation type="submission" date="2025-08" db="UniProtKB">
        <authorList>
            <consortium name="Ensembl"/>
        </authorList>
    </citation>
    <scope>IDENTIFICATION</scope>
</reference>
<dbReference type="Pfam" id="PF14854">
    <property type="entry name" value="LURAP"/>
    <property type="match status" value="1"/>
</dbReference>
<dbReference type="Ensembl" id="ENSPKIT00000038445.1">
    <property type="protein sequence ID" value="ENSPKIP00000014010.1"/>
    <property type="gene ID" value="ENSPKIG00000001229.1"/>
</dbReference>
<dbReference type="GO" id="GO:0043123">
    <property type="term" value="P:positive regulation of canonical NF-kappaB signal transduction"/>
    <property type="evidence" value="ECO:0007669"/>
    <property type="project" value="InterPro"/>
</dbReference>
<dbReference type="GeneTree" id="ENSGT00530000063790"/>
<organism evidence="1 2">
    <name type="scientific">Paramormyrops kingsleyae</name>
    <dbReference type="NCBI Taxonomy" id="1676925"/>
    <lineage>
        <taxon>Eukaryota</taxon>
        <taxon>Metazoa</taxon>
        <taxon>Chordata</taxon>
        <taxon>Craniata</taxon>
        <taxon>Vertebrata</taxon>
        <taxon>Euteleostomi</taxon>
        <taxon>Actinopterygii</taxon>
        <taxon>Neopterygii</taxon>
        <taxon>Teleostei</taxon>
        <taxon>Osteoglossocephala</taxon>
        <taxon>Osteoglossomorpha</taxon>
        <taxon>Osteoglossiformes</taxon>
        <taxon>Mormyridae</taxon>
        <taxon>Paramormyrops</taxon>
    </lineage>
</organism>
<evidence type="ECO:0000313" key="1">
    <source>
        <dbReference type="Ensembl" id="ENSPKIP00000014010.1"/>
    </source>
</evidence>
<dbReference type="AlphaFoldDB" id="A0A3B3R7X6"/>
<protein>
    <submittedName>
        <fullName evidence="1">Leucine rich adaptor protein 1 like</fullName>
    </submittedName>
</protein>
<dbReference type="InterPro" id="IPR037443">
    <property type="entry name" value="LURAP1"/>
</dbReference>
<sequence>MDDNPVLDFKDIETKVGRKIPEGLMRSIWQGRSKEAKEEKIAMPCDTGDKAGASRRLQGKVLQLKQEMAHLRAIDIKLMQQLLAINDGIESIKWLMEDKGPSRDSSLAGSLNSLQDSSETSLKGSCGSLQDISDGSDGVSVGSYLDTLDVDNFSQQLVTEDELDNDAKAELDTYFCFR</sequence>
<reference evidence="1" key="2">
    <citation type="submission" date="2025-09" db="UniProtKB">
        <authorList>
            <consortium name="Ensembl"/>
        </authorList>
    </citation>
    <scope>IDENTIFICATION</scope>
</reference>
<dbReference type="PANTHER" id="PTHR33767:SF1">
    <property type="entry name" value="LEUCINE RICH ADAPTOR PROTEIN 1-LIKE"/>
    <property type="match status" value="1"/>
</dbReference>